<dbReference type="RefSeq" id="WP_182584636.1">
    <property type="nucleotide sequence ID" value="NZ_JABVCQ010000032.1"/>
</dbReference>
<dbReference type="PANTHER" id="PTHR38753">
    <property type="entry name" value="SLR1441 PROTEIN"/>
    <property type="match status" value="1"/>
</dbReference>
<reference evidence="2 3" key="1">
    <citation type="journal article" date="2020" name="Arch. Microbiol.">
        <title>The genome sequence of the giant phototrophic gammaproteobacterium Thiospirillum jenense gives insight into its physiological properties and phylogenetic relationships.</title>
        <authorList>
            <person name="Imhoff J.F."/>
            <person name="Meyer T.E."/>
            <person name="Kyndt J.A."/>
        </authorList>
    </citation>
    <scope>NUCLEOTIDE SEQUENCE [LARGE SCALE GENOMIC DNA]</scope>
    <source>
        <strain evidence="2 3">DSM 216</strain>
    </source>
</reference>
<sequence>MTTTYEDILNLFRENDVQIKQLLRAQQETERRFQDTEREQKETARQLKELGKQIGRLGEKFGSFTEGLALPSMARILRQQFQMEIISPSVRASKAGQHLEIDVLAYANGEVNTAYIVEVKSHLREEAITQLKNILDRFRAFFPEHRDKRLFGILAAVDLLPTLRERILNEGLYVARIHDGIFELDTPADFQPKAW</sequence>
<evidence type="ECO:0000256" key="1">
    <source>
        <dbReference type="SAM" id="Coils"/>
    </source>
</evidence>
<dbReference type="EMBL" id="JABVCQ010000032">
    <property type="protein sequence ID" value="MBB1127012.1"/>
    <property type="molecule type" value="Genomic_DNA"/>
</dbReference>
<evidence type="ECO:0000313" key="3">
    <source>
        <dbReference type="Proteomes" id="UP000548632"/>
    </source>
</evidence>
<gene>
    <name evidence="2" type="ORF">HUK38_12370</name>
</gene>
<keyword evidence="3" id="KW-1185">Reference proteome</keyword>
<dbReference type="InterPro" id="IPR011335">
    <property type="entry name" value="Restrct_endonuc-II-like"/>
</dbReference>
<dbReference type="PANTHER" id="PTHR38753:SF1">
    <property type="entry name" value="SLR1441 PROTEIN"/>
    <property type="match status" value="1"/>
</dbReference>
<dbReference type="AlphaFoldDB" id="A0A839HP04"/>
<proteinExistence type="predicted"/>
<feature type="coiled-coil region" evidence="1">
    <location>
        <begin position="19"/>
        <end position="53"/>
    </location>
</feature>
<comment type="caution">
    <text evidence="2">The sequence shown here is derived from an EMBL/GenBank/DDBJ whole genome shotgun (WGS) entry which is preliminary data.</text>
</comment>
<dbReference type="SUPFAM" id="SSF52980">
    <property type="entry name" value="Restriction endonuclease-like"/>
    <property type="match status" value="1"/>
</dbReference>
<accession>A0A839HP04</accession>
<keyword evidence="1" id="KW-0175">Coiled coil</keyword>
<evidence type="ECO:0000313" key="2">
    <source>
        <dbReference type="EMBL" id="MBB1127012.1"/>
    </source>
</evidence>
<name>A0A839HP04_9GAMM</name>
<protein>
    <submittedName>
        <fullName evidence="2">DUF3782 domain-containing protein</fullName>
    </submittedName>
</protein>
<dbReference type="Proteomes" id="UP000548632">
    <property type="component" value="Unassembled WGS sequence"/>
</dbReference>
<organism evidence="2 3">
    <name type="scientific">Thiospirillum jenense</name>
    <dbReference type="NCBI Taxonomy" id="1653858"/>
    <lineage>
        <taxon>Bacteria</taxon>
        <taxon>Pseudomonadati</taxon>
        <taxon>Pseudomonadota</taxon>
        <taxon>Gammaproteobacteria</taxon>
        <taxon>Chromatiales</taxon>
        <taxon>Chromatiaceae</taxon>
        <taxon>Thiospirillum</taxon>
    </lineage>
</organism>